<dbReference type="GO" id="GO:0015627">
    <property type="term" value="C:type II protein secretion system complex"/>
    <property type="evidence" value="ECO:0007669"/>
    <property type="project" value="TreeGrafter"/>
</dbReference>
<evidence type="ECO:0000256" key="4">
    <source>
        <dbReference type="HAMAP-Rule" id="MF_02219"/>
    </source>
</evidence>
<dbReference type="InterPro" id="IPR038591">
    <property type="entry name" value="NolW-like_sf"/>
</dbReference>
<sequence>MVVNKRLILILLFILNTAKSDELSWKGNDFTLYARQMPLAEVLHLLSENYDTAITISPLITATFSGKIPPGPPVDILNNLAAQYDLLTWFDGSMLYVYPASLLKHQVITFNILSTGRFIHYLRSQNILSSPGCEVKEITGTKAVEVSGVPSCLTRISQLASVLDNALIKRKDSAVSVSIYTLKYATAMDTQYQYRDQSVVVPGVVSVLREMSKTSVPASSTNNGSPATQALPMFAADPRQQMIEISVKIIDVNAGDINQLGIDWGTAVSLGGKKIAFNTGLNDGGASGFSTVISDTSNFMVRLNALEKSSQAYVLSQPSVVTLNNIQAVLDKNITFYTKLQGEKVAKLESITTGSLLRVTPRLLNDNGTQKIMLNLNIQDGQQSDTQSETDPLPEVQNSEIASQATLLAGQSLLLGGFKQGKQIHSQNKIPLLGDIPVVGHLFRNDTTQVHSVIRLFLIKASVVNNGISHG</sequence>
<keyword evidence="4" id="KW-0472">Membrane</keyword>
<evidence type="ECO:0000256" key="3">
    <source>
        <dbReference type="ARBA" id="ARBA00023010"/>
    </source>
</evidence>
<keyword evidence="4" id="KW-0732">Signal</keyword>
<dbReference type="PANTHER" id="PTHR30332:SF4">
    <property type="entry name" value="TYPE 3 SECRETION SYSTEM SECRETIN"/>
    <property type="match status" value="1"/>
</dbReference>
<dbReference type="InterPro" id="IPR004845">
    <property type="entry name" value="T2SS_GspD_CS"/>
</dbReference>
<dbReference type="Gene3D" id="3.30.1370.120">
    <property type="match status" value="1"/>
</dbReference>
<evidence type="ECO:0000313" key="6">
    <source>
        <dbReference type="EMBL" id="HAF7487468.1"/>
    </source>
</evidence>
<keyword evidence="4" id="KW-0653">Protein transport</keyword>
<dbReference type="HAMAP" id="MF_02219">
    <property type="entry name" value="Type_III_secretin"/>
    <property type="match status" value="1"/>
</dbReference>
<dbReference type="InterPro" id="IPR004846">
    <property type="entry name" value="T2SS/T3SS_dom"/>
</dbReference>
<dbReference type="PANTHER" id="PTHR30332">
    <property type="entry name" value="PROBABLE GENERAL SECRETION PATHWAY PROTEIN D"/>
    <property type="match status" value="1"/>
</dbReference>
<comment type="similarity">
    <text evidence="2 4">Belongs to the bacterial secretin family. T3SS SctC subfamily.</text>
</comment>
<feature type="domain" description="Type II/III secretion system secretin-like" evidence="5">
    <location>
        <begin position="305"/>
        <end position="464"/>
    </location>
</feature>
<keyword evidence="4" id="KW-0813">Transport</keyword>
<protein>
    <recommendedName>
        <fullName evidence="4">Type 3 secretion system secretin</fullName>
        <shortName evidence="4">T3SS secretin</shortName>
    </recommendedName>
</protein>
<name>A0A752IDT9_SALGL</name>
<dbReference type="GO" id="GO:0009279">
    <property type="term" value="C:cell outer membrane"/>
    <property type="evidence" value="ECO:0007669"/>
    <property type="project" value="UniProtKB-SubCell"/>
</dbReference>
<keyword evidence="4" id="KW-0998">Cell outer membrane</keyword>
<evidence type="ECO:0000259" key="5">
    <source>
        <dbReference type="Pfam" id="PF00263"/>
    </source>
</evidence>
<dbReference type="GO" id="GO:0030257">
    <property type="term" value="C:type III protein secretion system complex"/>
    <property type="evidence" value="ECO:0007669"/>
    <property type="project" value="UniProtKB-UniRule"/>
</dbReference>
<reference evidence="6" key="2">
    <citation type="submission" date="2018-07" db="EMBL/GenBank/DDBJ databases">
        <authorList>
            <consortium name="NCBI Pathogen Detection Project"/>
        </authorList>
    </citation>
    <scope>NUCLEOTIDE SEQUENCE</scope>
    <source>
        <strain evidence="6">NCTR-SF57</strain>
    </source>
</reference>
<comment type="caution">
    <text evidence="6">The sequence shown here is derived from an EMBL/GenBank/DDBJ whole genome shotgun (WGS) entry which is preliminary data.</text>
</comment>
<dbReference type="PROSITE" id="PS00875">
    <property type="entry name" value="T2SP_D"/>
    <property type="match status" value="1"/>
</dbReference>
<comment type="function">
    <text evidence="4">Component of the type III secretion system (T3SS), also called injectisome, which is used to inject bacterial effector proteins into eukaryotic host cells. Forms a ring-shaped multimeric structure with an apparent central pore in the outer membrane.</text>
</comment>
<proteinExistence type="inferred from homology"/>
<dbReference type="Gene3D" id="3.55.50.30">
    <property type="match status" value="1"/>
</dbReference>
<dbReference type="GO" id="GO:0030254">
    <property type="term" value="P:protein secretion by the type III secretion system"/>
    <property type="evidence" value="ECO:0007669"/>
    <property type="project" value="UniProtKB-UniRule"/>
</dbReference>
<gene>
    <name evidence="6" type="primary">spiA</name>
    <name evidence="4" type="synonym">sctC</name>
    <name evidence="6" type="ORF">GNC91_000558</name>
</gene>
<dbReference type="NCBIfam" id="TIGR02516">
    <property type="entry name" value="type_III_yscC"/>
    <property type="match status" value="1"/>
</dbReference>
<dbReference type="Pfam" id="PF00263">
    <property type="entry name" value="Secretin"/>
    <property type="match status" value="1"/>
</dbReference>
<reference evidence="6" key="1">
    <citation type="journal article" date="2018" name="Genome Biol.">
        <title>SKESA: strategic k-mer extension for scrupulous assemblies.</title>
        <authorList>
            <person name="Souvorov A."/>
            <person name="Agarwala R."/>
            <person name="Lipman D.J."/>
        </authorList>
    </citation>
    <scope>NUCLEOTIDE SEQUENCE</scope>
    <source>
        <strain evidence="6">NCTR-SF57</strain>
    </source>
</reference>
<dbReference type="InterPro" id="IPR003522">
    <property type="entry name" value="T3SS_OM_pore_YscC"/>
</dbReference>
<organism evidence="6">
    <name type="scientific">Salmonella gallinarum</name>
    <dbReference type="NCBI Taxonomy" id="594"/>
    <lineage>
        <taxon>Bacteria</taxon>
        <taxon>Pseudomonadati</taxon>
        <taxon>Pseudomonadota</taxon>
        <taxon>Gammaproteobacteria</taxon>
        <taxon>Enterobacterales</taxon>
        <taxon>Enterobacteriaceae</taxon>
        <taxon>Salmonella</taxon>
    </lineage>
</organism>
<dbReference type="InterPro" id="IPR050810">
    <property type="entry name" value="Bact_Secretion_Sys_Channel"/>
</dbReference>
<dbReference type="PRINTS" id="PR01337">
    <property type="entry name" value="TYPE3OMGPROT"/>
</dbReference>
<evidence type="ECO:0000256" key="2">
    <source>
        <dbReference type="ARBA" id="ARBA00007032"/>
    </source>
</evidence>
<dbReference type="AlphaFoldDB" id="A0A752IDT9"/>
<comment type="subcellular location">
    <subcellularLocation>
        <location evidence="1 4">Cell outer membrane</location>
    </subcellularLocation>
</comment>
<comment type="subunit">
    <text evidence="4">The core secretion machinery of the T3SS is composed of approximately 20 different proteins, including cytoplasmic components, a base, an export apparatus and a needle. This subunit is part of the base, which anchors the injectisome in the bacterial cell envelope. Forms a stable homooligomeric complex.</text>
</comment>
<dbReference type="EMBL" id="DAAWEM010000001">
    <property type="protein sequence ID" value="HAF7487468.1"/>
    <property type="molecule type" value="Genomic_DNA"/>
</dbReference>
<evidence type="ECO:0000256" key="1">
    <source>
        <dbReference type="ARBA" id="ARBA00004442"/>
    </source>
</evidence>
<accession>A0A752IDT9</accession>
<keyword evidence="3 4" id="KW-0811">Translocation</keyword>